<dbReference type="Pfam" id="PF14976">
    <property type="entry name" value="YPEH2ZP"/>
    <property type="match status" value="1"/>
</dbReference>
<evidence type="ECO:0000256" key="2">
    <source>
        <dbReference type="SAM" id="MobiDB-lite"/>
    </source>
</evidence>
<proteinExistence type="inferred from homology"/>
<keyword evidence="4" id="KW-1185">Reference proteome</keyword>
<dbReference type="InterPro" id="IPR026768">
    <property type="entry name" value="YPEH2ZP"/>
</dbReference>
<accession>A0ABQ8EWE3</accession>
<dbReference type="Proteomes" id="UP001648503">
    <property type="component" value="Unassembled WGS sequence"/>
</dbReference>
<dbReference type="EMBL" id="JAFCIX010000555">
    <property type="protein sequence ID" value="KAH6587683.1"/>
    <property type="molecule type" value="Genomic_DNA"/>
</dbReference>
<gene>
    <name evidence="3" type="ORF">BASA50_011287</name>
</gene>
<dbReference type="PANTHER" id="PTHR31841:SF1">
    <property type="entry name" value="PROTEIN FAM72A-RELATED"/>
    <property type="match status" value="1"/>
</dbReference>
<feature type="compositionally biased region" description="Low complexity" evidence="2">
    <location>
        <begin position="88"/>
        <end position="103"/>
    </location>
</feature>
<feature type="region of interest" description="Disordered" evidence="2">
    <location>
        <begin position="37"/>
        <end position="60"/>
    </location>
</feature>
<comment type="caution">
    <text evidence="3">The sequence shown here is derived from an EMBL/GenBank/DDBJ whole genome shotgun (WGS) entry which is preliminary data.</text>
</comment>
<organism evidence="3 4">
    <name type="scientific">Batrachochytrium salamandrivorans</name>
    <dbReference type="NCBI Taxonomy" id="1357716"/>
    <lineage>
        <taxon>Eukaryota</taxon>
        <taxon>Fungi</taxon>
        <taxon>Fungi incertae sedis</taxon>
        <taxon>Chytridiomycota</taxon>
        <taxon>Chytridiomycota incertae sedis</taxon>
        <taxon>Chytridiomycetes</taxon>
        <taxon>Rhizophydiales</taxon>
        <taxon>Rhizophydiales incertae sedis</taxon>
        <taxon>Batrachochytrium</taxon>
    </lineage>
</organism>
<reference evidence="3 4" key="1">
    <citation type="submission" date="2021-02" db="EMBL/GenBank/DDBJ databases">
        <title>Variation within the Batrachochytrium salamandrivorans European outbreak.</title>
        <authorList>
            <person name="Kelly M."/>
            <person name="Pasmans F."/>
            <person name="Shea T.P."/>
            <person name="Munoz J.F."/>
            <person name="Carranza S."/>
            <person name="Cuomo C.A."/>
            <person name="Martel A."/>
        </authorList>
    </citation>
    <scope>NUCLEOTIDE SEQUENCE [LARGE SCALE GENOMIC DNA]</scope>
    <source>
        <strain evidence="3 4">AMFP18/2</strain>
    </source>
</reference>
<protein>
    <recommendedName>
        <fullName evidence="5">Protein FAM72</fullName>
    </recommendedName>
</protein>
<evidence type="ECO:0000256" key="1">
    <source>
        <dbReference type="ARBA" id="ARBA00006888"/>
    </source>
</evidence>
<evidence type="ECO:0008006" key="5">
    <source>
        <dbReference type="Google" id="ProtNLM"/>
    </source>
</evidence>
<comment type="similarity">
    <text evidence="1">Belongs to the FAM72 family.</text>
</comment>
<sequence>MRLGNISDSSIRVEQVAQPNNGSGLYQPLQSLIHFATAPSTATPPPPLTNPSPPSIASLPNPQLPRGLLSMQRSYLLTTGMSTTLPLGASSASTNGTNSTNSTIVRGNYTTSSGMRHNALAFAQAQAQAMHQYSQHANIPTARQIQPQAQPQQQPQSSLLQQRHIQLQPYSTPIPNENRPDFFHIQGSINVSPSRSRSSATSSVVGFADTHSSRAIAAAAAMPTAIDNVRSGPGTVNPSVHPQFRSKAVCKLFCHHCESLICLRGMRAILLGNAEVELFSTDTPPNGVELVFEDYLTQNCVCRIRDAACVGCGNVVGYHVTQPCEKCLDACNNGHFWMFLSGDVTYTERFDNTGTKVLRWAALPRCGFNEDTSSIAVYDDHCR</sequence>
<feature type="region of interest" description="Disordered" evidence="2">
    <location>
        <begin position="88"/>
        <end position="110"/>
    </location>
</feature>
<evidence type="ECO:0000313" key="3">
    <source>
        <dbReference type="EMBL" id="KAH6587683.1"/>
    </source>
</evidence>
<name>A0ABQ8EWE3_9FUNG</name>
<dbReference type="PANTHER" id="PTHR31841">
    <property type="entry name" value="PROTEIN FAM72A-RELATED"/>
    <property type="match status" value="1"/>
</dbReference>
<feature type="compositionally biased region" description="Pro residues" evidence="2">
    <location>
        <begin position="42"/>
        <end position="54"/>
    </location>
</feature>
<evidence type="ECO:0000313" key="4">
    <source>
        <dbReference type="Proteomes" id="UP001648503"/>
    </source>
</evidence>